<dbReference type="EMBL" id="AZEU01000004">
    <property type="protein sequence ID" value="KRL54119.1"/>
    <property type="molecule type" value="Genomic_DNA"/>
</dbReference>
<keyword evidence="6" id="KW-1185">Reference proteome</keyword>
<keyword evidence="3" id="KW-0598">Phosphotransferase system</keyword>
<feature type="transmembrane region" description="Helical" evidence="4">
    <location>
        <begin position="35"/>
        <end position="55"/>
    </location>
</feature>
<dbReference type="InterPro" id="IPR050864">
    <property type="entry name" value="Bacterial_PTS_Sugar_Transport"/>
</dbReference>
<proteinExistence type="predicted"/>
<keyword evidence="4" id="KW-0472">Membrane</keyword>
<evidence type="ECO:0000256" key="3">
    <source>
        <dbReference type="ARBA" id="ARBA00022683"/>
    </source>
</evidence>
<dbReference type="PANTHER" id="PTHR30505">
    <property type="entry name" value="FRUCTOSE-LIKE PERMEASE"/>
    <property type="match status" value="1"/>
</dbReference>
<dbReference type="AlphaFoldDB" id="A0A0R1RAZ1"/>
<keyword evidence="1" id="KW-0813">Transport</keyword>
<keyword evidence="4" id="KW-0812">Transmembrane</keyword>
<evidence type="ECO:0000256" key="1">
    <source>
        <dbReference type="ARBA" id="ARBA00022448"/>
    </source>
</evidence>
<keyword evidence="2" id="KW-0762">Sugar transport</keyword>
<evidence type="ECO:0000256" key="4">
    <source>
        <dbReference type="SAM" id="Phobius"/>
    </source>
</evidence>
<comment type="caution">
    <text evidence="5">The sequence shown here is derived from an EMBL/GenBank/DDBJ whole genome shotgun (WGS) entry which is preliminary data.</text>
</comment>
<evidence type="ECO:0000313" key="5">
    <source>
        <dbReference type="EMBL" id="KRL54119.1"/>
    </source>
</evidence>
<dbReference type="Proteomes" id="UP000051790">
    <property type="component" value="Unassembled WGS sequence"/>
</dbReference>
<evidence type="ECO:0000256" key="2">
    <source>
        <dbReference type="ARBA" id="ARBA00022597"/>
    </source>
</evidence>
<evidence type="ECO:0000313" key="6">
    <source>
        <dbReference type="Proteomes" id="UP000051790"/>
    </source>
</evidence>
<keyword evidence="4" id="KW-1133">Transmembrane helix</keyword>
<dbReference type="GO" id="GO:0005886">
    <property type="term" value="C:plasma membrane"/>
    <property type="evidence" value="ECO:0007669"/>
    <property type="project" value="TreeGrafter"/>
</dbReference>
<organism evidence="5 6">
    <name type="scientific">Lacticaseibacillus manihotivorans DSM 13343 = JCM 12514</name>
    <dbReference type="NCBI Taxonomy" id="1423769"/>
    <lineage>
        <taxon>Bacteria</taxon>
        <taxon>Bacillati</taxon>
        <taxon>Bacillota</taxon>
        <taxon>Bacilli</taxon>
        <taxon>Lactobacillales</taxon>
        <taxon>Lactobacillaceae</taxon>
        <taxon>Lacticaseibacillus</taxon>
    </lineage>
</organism>
<sequence>MIGAAVGSAIAMTLGTGNPAPWGGWIVAFVSQKPLIYLLASLIGVVVTASMVILLKPTIKKTAPVEKESDDDFDIGDLKVL</sequence>
<name>A0A0R1RAZ1_9LACO</name>
<reference evidence="5 6" key="1">
    <citation type="journal article" date="2015" name="Genome Announc.">
        <title>Expanding the biotechnology potential of lactobacilli through comparative genomics of 213 strains and associated genera.</title>
        <authorList>
            <person name="Sun Z."/>
            <person name="Harris H.M."/>
            <person name="McCann A."/>
            <person name="Guo C."/>
            <person name="Argimon S."/>
            <person name="Zhang W."/>
            <person name="Yang X."/>
            <person name="Jeffery I.B."/>
            <person name="Cooney J.C."/>
            <person name="Kagawa T.F."/>
            <person name="Liu W."/>
            <person name="Song Y."/>
            <person name="Salvetti E."/>
            <person name="Wrobel A."/>
            <person name="Rasinkangas P."/>
            <person name="Parkhill J."/>
            <person name="Rea M.C."/>
            <person name="O'Sullivan O."/>
            <person name="Ritari J."/>
            <person name="Douillard F.P."/>
            <person name="Paul Ross R."/>
            <person name="Yang R."/>
            <person name="Briner A.E."/>
            <person name="Felis G.E."/>
            <person name="de Vos W.M."/>
            <person name="Barrangou R."/>
            <person name="Klaenhammer T.R."/>
            <person name="Caufield P.W."/>
            <person name="Cui Y."/>
            <person name="Zhang H."/>
            <person name="O'Toole P.W."/>
        </authorList>
    </citation>
    <scope>NUCLEOTIDE SEQUENCE [LARGE SCALE GENOMIC DNA]</scope>
    <source>
        <strain evidence="5 6">DSM 13343</strain>
    </source>
</reference>
<accession>A0A0R1RAZ1</accession>
<protein>
    <submittedName>
        <fullName evidence="5">Uncharacterized protein</fullName>
    </submittedName>
</protein>
<gene>
    <name evidence="5" type="ORF">FD01_GL002972</name>
</gene>
<dbReference type="GO" id="GO:0009401">
    <property type="term" value="P:phosphoenolpyruvate-dependent sugar phosphotransferase system"/>
    <property type="evidence" value="ECO:0007669"/>
    <property type="project" value="UniProtKB-KW"/>
</dbReference>
<dbReference type="PANTHER" id="PTHR30505:SF0">
    <property type="entry name" value="FRUCTOSE-LIKE PTS SYSTEM EIIBC COMPONENT-RELATED"/>
    <property type="match status" value="1"/>
</dbReference>
<dbReference type="RefSeq" id="WP_054717015.1">
    <property type="nucleotide sequence ID" value="NZ_AZEU01000004.1"/>
</dbReference>
<dbReference type="PATRIC" id="fig|1423769.4.peg.3204"/>
<dbReference type="GO" id="GO:0090563">
    <property type="term" value="F:protein-phosphocysteine-sugar phosphotransferase activity"/>
    <property type="evidence" value="ECO:0007669"/>
    <property type="project" value="TreeGrafter"/>
</dbReference>